<evidence type="ECO:0000313" key="1">
    <source>
        <dbReference type="EMBL" id="VFV30825.1"/>
    </source>
</evidence>
<proteinExistence type="predicted"/>
<gene>
    <name evidence="1" type="ORF">LYPA_23C002480</name>
</gene>
<dbReference type="PANTHER" id="PTHR35968:SF1">
    <property type="entry name" value="TESTIS EXPRESSED PROTEIN 56"/>
    <property type="match status" value="1"/>
</dbReference>
<dbReference type="EMBL" id="CAAGRJ010014700">
    <property type="protein sequence ID" value="VFV30825.1"/>
    <property type="molecule type" value="Genomic_DNA"/>
</dbReference>
<dbReference type="Pfam" id="PF15023">
    <property type="entry name" value="DUF4523"/>
    <property type="match status" value="1"/>
</dbReference>
<dbReference type="PANTHER" id="PTHR35968">
    <property type="entry name" value="CHROMOSOME 6 C6ORF201 HOMOLOG"/>
    <property type="match status" value="1"/>
</dbReference>
<organism evidence="1 2">
    <name type="scientific">Lynx pardinus</name>
    <name type="common">Iberian lynx</name>
    <name type="synonym">Felis pardina</name>
    <dbReference type="NCBI Taxonomy" id="191816"/>
    <lineage>
        <taxon>Eukaryota</taxon>
        <taxon>Metazoa</taxon>
        <taxon>Chordata</taxon>
        <taxon>Craniata</taxon>
        <taxon>Vertebrata</taxon>
        <taxon>Euteleostomi</taxon>
        <taxon>Mammalia</taxon>
        <taxon>Eutheria</taxon>
        <taxon>Laurasiatheria</taxon>
        <taxon>Carnivora</taxon>
        <taxon>Feliformia</taxon>
        <taxon>Felidae</taxon>
        <taxon>Felinae</taxon>
        <taxon>Lynx</taxon>
    </lineage>
</organism>
<dbReference type="Proteomes" id="UP000386466">
    <property type="component" value="Unassembled WGS sequence"/>
</dbReference>
<evidence type="ECO:0000313" key="2">
    <source>
        <dbReference type="Proteomes" id="UP000386466"/>
    </source>
</evidence>
<feature type="non-terminal residue" evidence="1">
    <location>
        <position position="69"/>
    </location>
</feature>
<reference evidence="1 2" key="1">
    <citation type="submission" date="2019-01" db="EMBL/GenBank/DDBJ databases">
        <authorList>
            <person name="Alioto T."/>
            <person name="Alioto T."/>
        </authorList>
    </citation>
    <scope>NUCLEOTIDE SEQUENCE [LARGE SCALE GENOMIC DNA]</scope>
</reference>
<protein>
    <submittedName>
        <fullName evidence="1">Uncharacterized protein c6orf201</fullName>
    </submittedName>
</protein>
<dbReference type="AlphaFoldDB" id="A0A485NBB3"/>
<dbReference type="InterPro" id="IPR027827">
    <property type="entry name" value="Tex56"/>
</dbReference>
<name>A0A485NBB3_LYNPA</name>
<keyword evidence="2" id="KW-1185">Reference proteome</keyword>
<accession>A0A485NBB3</accession>
<sequence>MQLAEDLQSVIQRLSVFGPIKSVTFCGRQSASMVFEDLTSACNSVNAFQSRTPGTMFKCSWQQHFMSKD</sequence>